<evidence type="ECO:0000256" key="9">
    <source>
        <dbReference type="ARBA" id="ARBA00022955"/>
    </source>
</evidence>
<evidence type="ECO:0000256" key="11">
    <source>
        <dbReference type="ARBA" id="ARBA00023221"/>
    </source>
</evidence>
<keyword evidence="4 13" id="KW-0444">Lipid biosynthesis</keyword>
<keyword evidence="7 13" id="KW-0418">Kinase</keyword>
<evidence type="ECO:0000256" key="12">
    <source>
        <dbReference type="ARBA" id="ARBA00029326"/>
    </source>
</evidence>
<evidence type="ECO:0000256" key="1">
    <source>
        <dbReference type="ARBA" id="ARBA00005017"/>
    </source>
</evidence>
<proteinExistence type="inferred from homology"/>
<evidence type="ECO:0000256" key="3">
    <source>
        <dbReference type="ARBA" id="ARBA00012958"/>
    </source>
</evidence>
<dbReference type="PANTHER" id="PTHR31814">
    <property type="match status" value="1"/>
</dbReference>
<dbReference type="Gene3D" id="3.30.230.10">
    <property type="match status" value="1"/>
</dbReference>
<comment type="similarity">
    <text evidence="2 13">Belongs to the GHMP kinase family. Mevalonate kinase subfamily.</text>
</comment>
<dbReference type="InterPro" id="IPR016005">
    <property type="entry name" value="Erg8"/>
</dbReference>
<evidence type="ECO:0000256" key="4">
    <source>
        <dbReference type="ARBA" id="ARBA00022516"/>
    </source>
</evidence>
<dbReference type="GO" id="GO:0006696">
    <property type="term" value="P:ergosterol biosynthetic process"/>
    <property type="evidence" value="ECO:0007669"/>
    <property type="project" value="TreeGrafter"/>
</dbReference>
<dbReference type="AlphaFoldDB" id="A0A9W8B0I3"/>
<dbReference type="OrthoDB" id="10262935at2759"/>
<evidence type="ECO:0000313" key="15">
    <source>
        <dbReference type="Proteomes" id="UP001151582"/>
    </source>
</evidence>
<evidence type="ECO:0000313" key="14">
    <source>
        <dbReference type="EMBL" id="KAJ1977360.1"/>
    </source>
</evidence>
<evidence type="ECO:0000256" key="8">
    <source>
        <dbReference type="ARBA" id="ARBA00022840"/>
    </source>
</evidence>
<sequence>MSTRPTTIVSAPGKVLLAGGYLVLDRQHQGLVIGANARFYSLVQSRSATPLASEAVAGLPSGFSVPIRIRSPQFLGASWSYELSCASATRQCTLRSQDTKRNPFVEIVLYYTFNLASHYLNDAALCPLLGQGFDITILGDNDFYSQRQSLAERGLLATTEALRQLPAFNPTGTTLGAVHKTGLGSSAALVTSLVCALLLHFGLDKQGPVKATKQPLRSPEFLTWVHNVAQFCHCLAQGKIGSGFDVSAAVYGSHVYQRFSPTVLEPIMPANANVLDAPAVDSVALMHILAPTATAWDNLVSPIALPPGFTMMLADVDAGSHTPSMVSKVLAWRKTNPTEAQRIWNALGGLNQTLVGLFNCLQQLASEDATSYRVAIAQCAGFPAAQWKMQATTATAKVQSIITAIANVTQTFEKIRAHLRAVGEHADVPIEPPQQTALLDCCMDLPGVVMAGVPGGEQASVAVETLWCNWQGLAVSPLLVHESSQGLQCYADTDPQFAPYVEPSNCAF</sequence>
<dbReference type="SUPFAM" id="SSF54211">
    <property type="entry name" value="Ribosomal protein S5 domain 2-like"/>
    <property type="match status" value="1"/>
</dbReference>
<keyword evidence="11 13" id="KW-0753">Steroid metabolism</keyword>
<dbReference type="GO" id="GO:0004631">
    <property type="term" value="F:phosphomevalonate kinase activity"/>
    <property type="evidence" value="ECO:0007669"/>
    <property type="project" value="UniProtKB-UniRule"/>
</dbReference>
<keyword evidence="10 13" id="KW-0443">Lipid metabolism</keyword>
<comment type="pathway">
    <text evidence="1 13">Isoprenoid biosynthesis; isopentenyl diphosphate biosynthesis via mevalonate pathway; isopentenyl diphosphate from (R)-mevalonate: step 2/3.</text>
</comment>
<dbReference type="GO" id="GO:0005524">
    <property type="term" value="F:ATP binding"/>
    <property type="evidence" value="ECO:0007669"/>
    <property type="project" value="UniProtKB-UniRule"/>
</dbReference>
<dbReference type="GO" id="GO:0019287">
    <property type="term" value="P:isopentenyl diphosphate biosynthetic process, mevalonate pathway"/>
    <property type="evidence" value="ECO:0007669"/>
    <property type="project" value="UniProtKB-UniRule"/>
</dbReference>
<dbReference type="GO" id="GO:0005777">
    <property type="term" value="C:peroxisome"/>
    <property type="evidence" value="ECO:0007669"/>
    <property type="project" value="TreeGrafter"/>
</dbReference>
<dbReference type="Proteomes" id="UP001151582">
    <property type="component" value="Unassembled WGS sequence"/>
</dbReference>
<comment type="catalytic activity">
    <reaction evidence="12">
        <text>(R)-5-phosphomevalonate + ATP = (R)-5-diphosphomevalonate + ADP</text>
        <dbReference type="Rhea" id="RHEA:16341"/>
        <dbReference type="ChEBI" id="CHEBI:30616"/>
        <dbReference type="ChEBI" id="CHEBI:57557"/>
        <dbReference type="ChEBI" id="CHEBI:58146"/>
        <dbReference type="ChEBI" id="CHEBI:456216"/>
        <dbReference type="EC" id="2.7.4.2"/>
    </reaction>
    <physiologicalReaction direction="left-to-right" evidence="12">
        <dbReference type="Rhea" id="RHEA:16342"/>
    </physiologicalReaction>
</comment>
<organism evidence="14 15">
    <name type="scientific">Dimargaris verticillata</name>
    <dbReference type="NCBI Taxonomy" id="2761393"/>
    <lineage>
        <taxon>Eukaryota</taxon>
        <taxon>Fungi</taxon>
        <taxon>Fungi incertae sedis</taxon>
        <taxon>Zoopagomycota</taxon>
        <taxon>Kickxellomycotina</taxon>
        <taxon>Dimargaritomycetes</taxon>
        <taxon>Dimargaritales</taxon>
        <taxon>Dimargaritaceae</taxon>
        <taxon>Dimargaris</taxon>
    </lineage>
</organism>
<dbReference type="InterPro" id="IPR014721">
    <property type="entry name" value="Ribsml_uS5_D2-typ_fold_subgr"/>
</dbReference>
<keyword evidence="15" id="KW-1185">Reference proteome</keyword>
<dbReference type="InterPro" id="IPR035102">
    <property type="entry name" value="Phosphomevalonate_kinase"/>
</dbReference>
<evidence type="ECO:0000256" key="10">
    <source>
        <dbReference type="ARBA" id="ARBA00023098"/>
    </source>
</evidence>
<dbReference type="PIRSF" id="PIRSF017288">
    <property type="entry name" value="PMK_GHMP_euk"/>
    <property type="match status" value="1"/>
</dbReference>
<dbReference type="GO" id="GO:0010142">
    <property type="term" value="P:farnesyl diphosphate biosynthetic process, mevalonate pathway"/>
    <property type="evidence" value="ECO:0007669"/>
    <property type="project" value="TreeGrafter"/>
</dbReference>
<name>A0A9W8B0I3_9FUNG</name>
<dbReference type="PANTHER" id="PTHR31814:SF2">
    <property type="entry name" value="PHOSPHOMEVALONATE KINASE"/>
    <property type="match status" value="1"/>
</dbReference>
<gene>
    <name evidence="14" type="primary">ERG8</name>
    <name evidence="14" type="ORF">H4R34_003607</name>
</gene>
<keyword evidence="5 13" id="KW-0808">Transferase</keyword>
<dbReference type="InterPro" id="IPR020568">
    <property type="entry name" value="Ribosomal_Su5_D2-typ_SF"/>
</dbReference>
<accession>A0A9W8B0I3</accession>
<evidence type="ECO:0000256" key="6">
    <source>
        <dbReference type="ARBA" id="ARBA00022741"/>
    </source>
</evidence>
<evidence type="ECO:0000256" key="13">
    <source>
        <dbReference type="PIRNR" id="PIRNR017288"/>
    </source>
</evidence>
<reference evidence="14" key="1">
    <citation type="submission" date="2022-07" db="EMBL/GenBank/DDBJ databases">
        <title>Phylogenomic reconstructions and comparative analyses of Kickxellomycotina fungi.</title>
        <authorList>
            <person name="Reynolds N.K."/>
            <person name="Stajich J.E."/>
            <person name="Barry K."/>
            <person name="Grigoriev I.V."/>
            <person name="Crous P."/>
            <person name="Smith M.E."/>
        </authorList>
    </citation>
    <scope>NUCLEOTIDE SEQUENCE</scope>
    <source>
        <strain evidence="14">RSA 567</strain>
    </source>
</reference>
<keyword evidence="9 13" id="KW-0752">Steroid biosynthesis</keyword>
<keyword evidence="6" id="KW-0547">Nucleotide-binding</keyword>
<evidence type="ECO:0000256" key="7">
    <source>
        <dbReference type="ARBA" id="ARBA00022777"/>
    </source>
</evidence>
<evidence type="ECO:0000256" key="5">
    <source>
        <dbReference type="ARBA" id="ARBA00022679"/>
    </source>
</evidence>
<dbReference type="EC" id="2.7.4.2" evidence="3 13"/>
<comment type="caution">
    <text evidence="14">The sequence shown here is derived from an EMBL/GenBank/DDBJ whole genome shotgun (WGS) entry which is preliminary data.</text>
</comment>
<keyword evidence="8" id="KW-0067">ATP-binding</keyword>
<evidence type="ECO:0000256" key="2">
    <source>
        <dbReference type="ARBA" id="ARBA00006495"/>
    </source>
</evidence>
<protein>
    <recommendedName>
        <fullName evidence="3 13">Phosphomevalonate kinase</fullName>
        <ecNumber evidence="3 13">2.7.4.2</ecNumber>
    </recommendedName>
</protein>
<dbReference type="EMBL" id="JANBQB010000354">
    <property type="protein sequence ID" value="KAJ1977360.1"/>
    <property type="molecule type" value="Genomic_DNA"/>
</dbReference>